<dbReference type="EMBL" id="JXBB01000012">
    <property type="protein sequence ID" value="OAR04695.1"/>
    <property type="molecule type" value="Genomic_DNA"/>
</dbReference>
<evidence type="ECO:0000313" key="11">
    <source>
        <dbReference type="Proteomes" id="UP000244180"/>
    </source>
</evidence>
<evidence type="ECO:0000256" key="5">
    <source>
        <dbReference type="ARBA" id="ARBA00024934"/>
    </source>
</evidence>
<evidence type="ECO:0000256" key="4">
    <source>
        <dbReference type="ARBA" id="ARBA00023143"/>
    </source>
</evidence>
<dbReference type="STRING" id="1484.SA87_09240"/>
<comment type="caution">
    <text evidence="9">The sequence shown here is derived from an EMBL/GenBank/DDBJ whole genome shotgun (WGS) entry which is preliminary data.</text>
</comment>
<dbReference type="InterPro" id="IPR001444">
    <property type="entry name" value="Flag_bb_rod_N"/>
</dbReference>
<reference evidence="9 11" key="2">
    <citation type="submission" date="2017-08" db="EMBL/GenBank/DDBJ databases">
        <title>Burning lignite coal seam in the remote Altai Mountains harbors a hydrogen-driven thermophilic microbial community.</title>
        <authorList>
            <person name="Kadnikov V.V."/>
            <person name="Mardanov A.V."/>
            <person name="Ivasenko D."/>
            <person name="Beletsky A.V."/>
            <person name="Karnachuk O.V."/>
            <person name="Ravin N.V."/>
        </authorList>
    </citation>
    <scope>NUCLEOTIDE SEQUENCE [LARGE SCALE GENOMIC DNA]</scope>
    <source>
        <strain evidence="9">AL33</strain>
    </source>
</reference>
<dbReference type="GO" id="GO:0071973">
    <property type="term" value="P:bacterial-type flagellum-dependent cell motility"/>
    <property type="evidence" value="ECO:0007669"/>
    <property type="project" value="InterPro"/>
</dbReference>
<comment type="subunit">
    <text evidence="6">The basal body constitutes a major portion of the flagellar organelle and consists of a number of rings mounted on a central rod.</text>
</comment>
<keyword evidence="10" id="KW-1185">Reference proteome</keyword>
<dbReference type="Proteomes" id="UP000244180">
    <property type="component" value="Unassembled WGS sequence"/>
</dbReference>
<comment type="similarity">
    <text evidence="2 6">Belongs to the flagella basal body rod proteins family.</text>
</comment>
<protein>
    <recommendedName>
        <fullName evidence="3 6">Flagellar basal body rod protein FlgB</fullName>
    </recommendedName>
</protein>
<comment type="function">
    <text evidence="5 6">Structural component of flagellum, the bacterial motility apparatus. Part of the rod structure of flagellar basal body.</text>
</comment>
<gene>
    <name evidence="9" type="ORF">HSCHL_1882</name>
    <name evidence="8" type="ORF">SA87_09240</name>
</gene>
<keyword evidence="9" id="KW-0282">Flagellum</keyword>
<evidence type="ECO:0000313" key="8">
    <source>
        <dbReference type="EMBL" id="OAR04695.1"/>
    </source>
</evidence>
<keyword evidence="9" id="KW-0966">Cell projection</keyword>
<dbReference type="AlphaFoldDB" id="A0A132NC09"/>
<keyword evidence="4 6" id="KW-0975">Bacterial flagellum</keyword>
<feature type="domain" description="Flagellar basal body rod protein N-terminal" evidence="7">
    <location>
        <begin position="19"/>
        <end position="36"/>
    </location>
</feature>
<evidence type="ECO:0000256" key="6">
    <source>
        <dbReference type="PIRNR" id="PIRNR002889"/>
    </source>
</evidence>
<evidence type="ECO:0000313" key="10">
    <source>
        <dbReference type="Proteomes" id="UP000243024"/>
    </source>
</evidence>
<dbReference type="GO" id="GO:0030694">
    <property type="term" value="C:bacterial-type flagellum basal body, rod"/>
    <property type="evidence" value="ECO:0007669"/>
    <property type="project" value="InterPro"/>
</dbReference>
<name>A0A132NC09_HYDSH</name>
<sequence length="124" mass="13468">MLDRMFGLLGLSLDGVYLRQQALANNIANADTPGYRRFDVVLQEAASAFRGRTDAPRHLPIGGSAAPAYRLVEDRGTRGSINGNNVDLDYELVSLADNALRGETLVEIAGATLRRLTVVLREGR</sequence>
<dbReference type="InterPro" id="IPR006300">
    <property type="entry name" value="FlgB"/>
</dbReference>
<evidence type="ECO:0000259" key="7">
    <source>
        <dbReference type="Pfam" id="PF00460"/>
    </source>
</evidence>
<comment type="subcellular location">
    <subcellularLocation>
        <location evidence="1 6">Bacterial flagellum basal body</location>
    </subcellularLocation>
</comment>
<dbReference type="Proteomes" id="UP000243024">
    <property type="component" value="Unassembled WGS sequence"/>
</dbReference>
<keyword evidence="9" id="KW-0969">Cilium</keyword>
<evidence type="ECO:0000256" key="2">
    <source>
        <dbReference type="ARBA" id="ARBA00009677"/>
    </source>
</evidence>
<accession>A0A132NC09</accession>
<dbReference type="Pfam" id="PF00460">
    <property type="entry name" value="Flg_bb_rod"/>
    <property type="match status" value="1"/>
</dbReference>
<evidence type="ECO:0000256" key="3">
    <source>
        <dbReference type="ARBA" id="ARBA00014376"/>
    </source>
</evidence>
<evidence type="ECO:0000256" key="1">
    <source>
        <dbReference type="ARBA" id="ARBA00004117"/>
    </source>
</evidence>
<dbReference type="PIRSF" id="PIRSF002889">
    <property type="entry name" value="Rod_FlgB"/>
    <property type="match status" value="1"/>
</dbReference>
<dbReference type="RefSeq" id="WP_066200010.1">
    <property type="nucleotide sequence ID" value="NZ_CBCSAS010000004.1"/>
</dbReference>
<proteinExistence type="inferred from homology"/>
<dbReference type="EMBL" id="PEBV01000001">
    <property type="protein sequence ID" value="PTQ54939.1"/>
    <property type="molecule type" value="Genomic_DNA"/>
</dbReference>
<evidence type="ECO:0000313" key="9">
    <source>
        <dbReference type="EMBL" id="PTQ54939.1"/>
    </source>
</evidence>
<dbReference type="NCBIfam" id="TIGR01396">
    <property type="entry name" value="FlgB"/>
    <property type="match status" value="1"/>
</dbReference>
<reference evidence="8 10" key="1">
    <citation type="submission" date="2015-09" db="EMBL/GenBank/DDBJ databases">
        <title>Draft genome sequence of Hydrogenibacillus schlegelii DSM 2000.</title>
        <authorList>
            <person name="Hemp J."/>
        </authorList>
    </citation>
    <scope>NUCLEOTIDE SEQUENCE [LARGE SCALE GENOMIC DNA]</scope>
    <source>
        <strain evidence="8 10">MA 48</strain>
    </source>
</reference>
<organism evidence="9 11">
    <name type="scientific">Hydrogenibacillus schlegelii</name>
    <name type="common">Bacillus schlegelii</name>
    <dbReference type="NCBI Taxonomy" id="1484"/>
    <lineage>
        <taxon>Bacteria</taxon>
        <taxon>Bacillati</taxon>
        <taxon>Bacillota</taxon>
        <taxon>Bacilli</taxon>
        <taxon>Bacillales</taxon>
        <taxon>Bacillales Family X. Incertae Sedis</taxon>
        <taxon>Hydrogenibacillus</taxon>
    </lineage>
</organism>